<evidence type="ECO:0000313" key="4">
    <source>
        <dbReference type="EMBL" id="QIE02064.1"/>
    </source>
</evidence>
<evidence type="ECO:0000256" key="2">
    <source>
        <dbReference type="PROSITE-ProRule" id="PRU00464"/>
    </source>
</evidence>
<dbReference type="PANTHER" id="PTHR23089">
    <property type="entry name" value="HISTIDINE TRIAD HIT PROTEIN"/>
    <property type="match status" value="1"/>
</dbReference>
<dbReference type="AlphaFoldDB" id="A0A6C1FAW3"/>
<dbReference type="InterPro" id="IPR036265">
    <property type="entry name" value="HIT-like_sf"/>
</dbReference>
<dbReference type="Gene3D" id="3.30.428.10">
    <property type="entry name" value="HIT-like"/>
    <property type="match status" value="1"/>
</dbReference>
<evidence type="ECO:0000259" key="3">
    <source>
        <dbReference type="PROSITE" id="PS51084"/>
    </source>
</evidence>
<dbReference type="PRINTS" id="PR00332">
    <property type="entry name" value="HISTRIAD"/>
</dbReference>
<dbReference type="RefSeq" id="WP_163119352.1">
    <property type="nucleotide sequence ID" value="NZ_CP047588.1"/>
</dbReference>
<organism evidence="4 5">
    <name type="scientific">Buchnera aphidicola subsp. Uroleucon sonchi</name>
    <dbReference type="NCBI Taxonomy" id="118118"/>
    <lineage>
        <taxon>Bacteria</taxon>
        <taxon>Pseudomonadati</taxon>
        <taxon>Pseudomonadota</taxon>
        <taxon>Gammaproteobacteria</taxon>
        <taxon>Enterobacterales</taxon>
        <taxon>Erwiniaceae</taxon>
        <taxon>Buchnera</taxon>
    </lineage>
</organism>
<feature type="domain" description="HIT" evidence="3">
    <location>
        <begin position="6"/>
        <end position="114"/>
    </location>
</feature>
<gene>
    <name evidence="4" type="ORF">GUU85_01680</name>
</gene>
<evidence type="ECO:0000313" key="5">
    <source>
        <dbReference type="Proteomes" id="UP000502958"/>
    </source>
</evidence>
<dbReference type="CDD" id="cd01276">
    <property type="entry name" value="PKCI_related"/>
    <property type="match status" value="1"/>
</dbReference>
<evidence type="ECO:0000256" key="1">
    <source>
        <dbReference type="PIRSR" id="PIRSR601310-1"/>
    </source>
</evidence>
<protein>
    <submittedName>
        <fullName evidence="4">HIT domain-containing protein</fullName>
    </submittedName>
</protein>
<dbReference type="Proteomes" id="UP000502958">
    <property type="component" value="Chromosome"/>
</dbReference>
<dbReference type="InterPro" id="IPR019808">
    <property type="entry name" value="Histidine_triad_CS"/>
</dbReference>
<dbReference type="Pfam" id="PF01230">
    <property type="entry name" value="HIT"/>
    <property type="match status" value="1"/>
</dbReference>
<dbReference type="SUPFAM" id="SSF54197">
    <property type="entry name" value="HIT-like"/>
    <property type="match status" value="1"/>
</dbReference>
<feature type="active site" description="Tele-AMP-histidine intermediate" evidence="1">
    <location>
        <position position="101"/>
    </location>
</feature>
<dbReference type="InterPro" id="IPR001310">
    <property type="entry name" value="Histidine_triad_HIT"/>
</dbReference>
<reference evidence="4 5" key="1">
    <citation type="submission" date="2020-01" db="EMBL/GenBank/DDBJ databases">
        <title>Complete genome of Buchnera aphidicola isolated from Chaitophorus populeti.</title>
        <authorList>
            <person name="Park J."/>
            <person name="Xi H."/>
        </authorList>
    </citation>
    <scope>NUCLEOTIDE SEQUENCE [LARGE SCALE GENOMIC DNA]</scope>
    <source>
        <strain evidence="4 5">UsonBac</strain>
    </source>
</reference>
<dbReference type="GO" id="GO:0003824">
    <property type="term" value="F:catalytic activity"/>
    <property type="evidence" value="ECO:0007669"/>
    <property type="project" value="InterPro"/>
</dbReference>
<dbReference type="InterPro" id="IPR011146">
    <property type="entry name" value="HIT-like"/>
</dbReference>
<comment type="caution">
    <text evidence="2">Lacks conserved residue(s) required for the propagation of feature annotation.</text>
</comment>
<dbReference type="PROSITE" id="PS51084">
    <property type="entry name" value="HIT_2"/>
    <property type="match status" value="1"/>
</dbReference>
<dbReference type="PROSITE" id="PS00892">
    <property type="entry name" value="HIT_1"/>
    <property type="match status" value="1"/>
</dbReference>
<dbReference type="EMBL" id="CP047588">
    <property type="protein sequence ID" value="QIE02064.1"/>
    <property type="molecule type" value="Genomic_DNA"/>
</dbReference>
<proteinExistence type="predicted"/>
<accession>A0A6C1FAW3</accession>
<sequence>MKDGLIFKKIINKEISANIIYEDQIVTAFQDIKPKALVHILIIPNIFIASSNDINETNKHILAHMFDIAVKIAKKQNISQEGYKIIINCNKNGGQEINYLHMHLLGGEELKSLY</sequence>
<name>A0A6C1FAW3_BUCUN</name>